<reference evidence="2" key="2">
    <citation type="submission" date="2020-11" db="EMBL/GenBank/DDBJ databases">
        <authorList>
            <person name="McCartney M.A."/>
            <person name="Auch B."/>
            <person name="Kono T."/>
            <person name="Mallez S."/>
            <person name="Becker A."/>
            <person name="Gohl D.M."/>
            <person name="Silverstein K.A.T."/>
            <person name="Koren S."/>
            <person name="Bechman K.B."/>
            <person name="Herman A."/>
            <person name="Abrahante J.E."/>
            <person name="Garbe J."/>
        </authorList>
    </citation>
    <scope>NUCLEOTIDE SEQUENCE</scope>
    <source>
        <strain evidence="2">Duluth1</strain>
        <tissue evidence="2">Whole animal</tissue>
    </source>
</reference>
<proteinExistence type="predicted"/>
<dbReference type="Proteomes" id="UP000828390">
    <property type="component" value="Unassembled WGS sequence"/>
</dbReference>
<evidence type="ECO:0000256" key="1">
    <source>
        <dbReference type="SAM" id="MobiDB-lite"/>
    </source>
</evidence>
<protein>
    <submittedName>
        <fullName evidence="2">Uncharacterized protein</fullName>
    </submittedName>
</protein>
<dbReference type="AlphaFoldDB" id="A0A9D4GD09"/>
<feature type="region of interest" description="Disordered" evidence="1">
    <location>
        <begin position="31"/>
        <end position="51"/>
    </location>
</feature>
<comment type="caution">
    <text evidence="2">The sequence shown here is derived from an EMBL/GenBank/DDBJ whole genome shotgun (WGS) entry which is preliminary data.</text>
</comment>
<accession>A0A9D4GD09</accession>
<gene>
    <name evidence="2" type="ORF">DPMN_141784</name>
</gene>
<organism evidence="2 3">
    <name type="scientific">Dreissena polymorpha</name>
    <name type="common">Zebra mussel</name>
    <name type="synonym">Mytilus polymorpha</name>
    <dbReference type="NCBI Taxonomy" id="45954"/>
    <lineage>
        <taxon>Eukaryota</taxon>
        <taxon>Metazoa</taxon>
        <taxon>Spiralia</taxon>
        <taxon>Lophotrochozoa</taxon>
        <taxon>Mollusca</taxon>
        <taxon>Bivalvia</taxon>
        <taxon>Autobranchia</taxon>
        <taxon>Heteroconchia</taxon>
        <taxon>Euheterodonta</taxon>
        <taxon>Imparidentia</taxon>
        <taxon>Neoheterodontei</taxon>
        <taxon>Myida</taxon>
        <taxon>Dreissenoidea</taxon>
        <taxon>Dreissenidae</taxon>
        <taxon>Dreissena</taxon>
    </lineage>
</organism>
<name>A0A9D4GD09_DREPO</name>
<sequence length="236" mass="26177">MTSVPSAASNNYQEDQAVYASSVLGRMIKEATAEEAGSDRRDSDRGARAKKECLEMSNQALSSLVRESLTFCGSPQKNPLQRQQRHVAGAAADIPELISEPHIIGSIISQAHPSKPIIIMQRQSHKQEPAADDDVPPPYRSLEIAEQARIRAAEQDQPFAALGASVEREKREYQFKSHVEHFYLRFGEPTGAISYRHIPRDITQIIEEPEQEMLAAISKQSSVIIDSLGKIVSNFI</sequence>
<keyword evidence="3" id="KW-1185">Reference proteome</keyword>
<evidence type="ECO:0000313" key="2">
    <source>
        <dbReference type="EMBL" id="KAH3813329.1"/>
    </source>
</evidence>
<evidence type="ECO:0000313" key="3">
    <source>
        <dbReference type="Proteomes" id="UP000828390"/>
    </source>
</evidence>
<dbReference type="EMBL" id="JAIWYP010000006">
    <property type="protein sequence ID" value="KAH3813329.1"/>
    <property type="molecule type" value="Genomic_DNA"/>
</dbReference>
<reference evidence="2" key="1">
    <citation type="journal article" date="2019" name="bioRxiv">
        <title>The Genome of the Zebra Mussel, Dreissena polymorpha: A Resource for Invasive Species Research.</title>
        <authorList>
            <person name="McCartney M.A."/>
            <person name="Auch B."/>
            <person name="Kono T."/>
            <person name="Mallez S."/>
            <person name="Zhang Y."/>
            <person name="Obille A."/>
            <person name="Becker A."/>
            <person name="Abrahante J.E."/>
            <person name="Garbe J."/>
            <person name="Badalamenti J.P."/>
            <person name="Herman A."/>
            <person name="Mangelson H."/>
            <person name="Liachko I."/>
            <person name="Sullivan S."/>
            <person name="Sone E.D."/>
            <person name="Koren S."/>
            <person name="Silverstein K.A.T."/>
            <person name="Beckman K.B."/>
            <person name="Gohl D.M."/>
        </authorList>
    </citation>
    <scope>NUCLEOTIDE SEQUENCE</scope>
    <source>
        <strain evidence="2">Duluth1</strain>
        <tissue evidence="2">Whole animal</tissue>
    </source>
</reference>